<gene>
    <name evidence="2" type="ORF">GbCGDNIH3_10007</name>
</gene>
<protein>
    <submittedName>
        <fullName evidence="2">Uncharacterized protein</fullName>
    </submittedName>
</protein>
<dbReference type="Proteomes" id="UP000019438">
    <property type="component" value="Chromosome"/>
</dbReference>
<keyword evidence="1" id="KW-0812">Transmembrane</keyword>
<feature type="transmembrane region" description="Helical" evidence="1">
    <location>
        <begin position="24"/>
        <end position="42"/>
    </location>
</feature>
<dbReference type="AlphaFoldDB" id="A0AAN1G3X4"/>
<evidence type="ECO:0000313" key="2">
    <source>
        <dbReference type="EMBL" id="ASW28581.1"/>
    </source>
</evidence>
<sequence length="47" mass="5262">MLPCSIGVALQQNEYKNKLKVKSSVIAVWLKIFMSNIIIVIIKTTKG</sequence>
<accession>A0AAN1G3X4</accession>
<dbReference type="EMBL" id="CP003181">
    <property type="protein sequence ID" value="ASW28581.1"/>
    <property type="molecule type" value="Genomic_DNA"/>
</dbReference>
<keyword evidence="1" id="KW-1133">Transmembrane helix</keyword>
<proteinExistence type="predicted"/>
<reference evidence="3" key="1">
    <citation type="submission" date="2012-06" db="EMBL/GenBank/DDBJ databases">
        <title>Genome analysis of multiple Granulibacter bethesdensis isolates demonstrates substantial genome diversity.</title>
        <authorList>
            <person name="Greenberg D.E."/>
            <person name="Porcella S.F."/>
            <person name="Zarember K."/>
            <person name="Zelazny A.M."/>
            <person name="Bruno D."/>
            <person name="Martens C."/>
            <person name="Barbian K.D."/>
            <person name="Jaske E."/>
            <person name="Holland S.M."/>
        </authorList>
    </citation>
    <scope>NUCLEOTIDE SEQUENCE [LARGE SCALE GENOMIC DNA]</scope>
    <source>
        <strain evidence="3">CGDNIH3</strain>
    </source>
</reference>
<evidence type="ECO:0000256" key="1">
    <source>
        <dbReference type="SAM" id="Phobius"/>
    </source>
</evidence>
<evidence type="ECO:0000313" key="3">
    <source>
        <dbReference type="Proteomes" id="UP000019438"/>
    </source>
</evidence>
<name>A0AAN1G3X4_9PROT</name>
<keyword evidence="1" id="KW-0472">Membrane</keyword>
<organism evidence="2 3">
    <name type="scientific">Granulibacter bethesdensis</name>
    <dbReference type="NCBI Taxonomy" id="364410"/>
    <lineage>
        <taxon>Bacteria</taxon>
        <taxon>Pseudomonadati</taxon>
        <taxon>Pseudomonadota</taxon>
        <taxon>Alphaproteobacteria</taxon>
        <taxon>Acetobacterales</taxon>
        <taxon>Acetobacteraceae</taxon>
        <taxon>Granulibacter</taxon>
    </lineage>
</organism>